<dbReference type="InterPro" id="IPR001986">
    <property type="entry name" value="Enolpyruvate_Tfrase_dom"/>
</dbReference>
<dbReference type="Proteomes" id="UP000510844">
    <property type="component" value="Chromosome"/>
</dbReference>
<keyword evidence="4 8" id="KW-0028">Amino-acid biosynthesis</keyword>
<feature type="active site" description="Proton acceptor" evidence="8">
    <location>
        <position position="319"/>
    </location>
</feature>
<dbReference type="GO" id="GO:0009073">
    <property type="term" value="P:aromatic amino acid family biosynthetic process"/>
    <property type="evidence" value="ECO:0007669"/>
    <property type="project" value="UniProtKB-KW"/>
</dbReference>
<dbReference type="FunFam" id="3.65.10.10:FF:000011">
    <property type="entry name" value="3-phosphoshikimate 1-carboxyvinyltransferase"/>
    <property type="match status" value="1"/>
</dbReference>
<dbReference type="SUPFAM" id="SSF55205">
    <property type="entry name" value="EPT/RTPC-like"/>
    <property type="match status" value="1"/>
</dbReference>
<dbReference type="GO" id="GO:0008652">
    <property type="term" value="P:amino acid biosynthetic process"/>
    <property type="evidence" value="ECO:0007669"/>
    <property type="project" value="UniProtKB-KW"/>
</dbReference>
<feature type="binding site" evidence="8">
    <location>
        <position position="346"/>
    </location>
    <ligand>
        <name>3-phosphoshikimate</name>
        <dbReference type="ChEBI" id="CHEBI:145989"/>
    </ligand>
</feature>
<accession>A0A7L6B6Q7</accession>
<dbReference type="EMBL" id="CP059322">
    <property type="protein sequence ID" value="QLQ37656.1"/>
    <property type="molecule type" value="Genomic_DNA"/>
</dbReference>
<gene>
    <name evidence="8 10" type="primary">aroA</name>
    <name evidence="10" type="ORF">H1D33_01775</name>
</gene>
<comment type="caution">
    <text evidence="8">Lacks conserved residue(s) required for the propagation of feature annotation.</text>
</comment>
<dbReference type="PROSITE" id="PS00885">
    <property type="entry name" value="EPSP_SYNTHASE_2"/>
    <property type="match status" value="1"/>
</dbReference>
<feature type="binding site" evidence="8">
    <location>
        <position position="176"/>
    </location>
    <ligand>
        <name>3-phosphoshikimate</name>
        <dbReference type="ChEBI" id="CHEBI:145989"/>
    </ligand>
</feature>
<evidence type="ECO:0000256" key="4">
    <source>
        <dbReference type="ARBA" id="ARBA00022605"/>
    </source>
</evidence>
<dbReference type="AlphaFoldDB" id="A0A7L6B6Q7"/>
<dbReference type="RefSeq" id="WP_181570131.1">
    <property type="nucleotide sequence ID" value="NZ_CP059322.2"/>
</dbReference>
<feature type="binding site" evidence="8">
    <location>
        <position position="177"/>
    </location>
    <ligand>
        <name>3-phosphoshikimate</name>
        <dbReference type="ChEBI" id="CHEBI:145989"/>
    </ligand>
</feature>
<dbReference type="Pfam" id="PF00275">
    <property type="entry name" value="EPSP_synthase"/>
    <property type="match status" value="1"/>
</dbReference>
<comment type="pathway">
    <text evidence="1 8">Metabolic intermediate biosynthesis; chorismate biosynthesis; chorismate from D-erythrose 4-phosphate and phosphoenolpyruvate: step 6/7.</text>
</comment>
<feature type="binding site" evidence="8">
    <location>
        <position position="204"/>
    </location>
    <ligand>
        <name>3-phosphoshikimate</name>
        <dbReference type="ChEBI" id="CHEBI:145989"/>
    </ligand>
</feature>
<comment type="similarity">
    <text evidence="2 8">Belongs to the EPSP synthase family.</text>
</comment>
<evidence type="ECO:0000313" key="11">
    <source>
        <dbReference type="Proteomes" id="UP000510844"/>
    </source>
</evidence>
<dbReference type="GO" id="GO:0009423">
    <property type="term" value="P:chorismate biosynthetic process"/>
    <property type="evidence" value="ECO:0007669"/>
    <property type="project" value="UniProtKB-UniRule"/>
</dbReference>
<comment type="subunit">
    <text evidence="8">Monomer.</text>
</comment>
<dbReference type="PANTHER" id="PTHR21090">
    <property type="entry name" value="AROM/DEHYDROQUINATE SYNTHASE"/>
    <property type="match status" value="1"/>
</dbReference>
<evidence type="ECO:0000256" key="8">
    <source>
        <dbReference type="HAMAP-Rule" id="MF_00210"/>
    </source>
</evidence>
<sequence>MGNLTATRPPQPWTAPTASDPVAATLRLPGSKSMTARALVLAALASGPSTLDRPLRARDTELMAGGLREMGSHMSVSDDDRWLVRPHPLVGPAHVDVGLAGTVMRFLPPVAGLAAGRVTFDGDPHARTRPLGPLIDALRALGVRVDAPPTGSLPLVVQGAGRVTGGEVVIDASASSQLVSGLLLAAPRFERGVVVRHQGPPVPSAPHVRMTVQMLRAAGAAVDDTTPDVWVVEPGPLTGRGWAIEPDLSGAAPFFAAALVTGGEVTLHGWPRSSLQPVERLRELLHRMGGEVTLGTDGLRVRGTGAVRGLDADLSDVGELTPVLTALTLLADTPSRLTGIGHIRGHETDRVTALAKEFAALGADITETRDGLEIRPRPLRGGTFRTYADHRMAHAAAVAGLAVPGIEVDDVACTSKTMPEFPALWSGMVTGKN</sequence>
<feature type="binding site" evidence="8">
    <location>
        <position position="391"/>
    </location>
    <ligand>
        <name>phosphoenolpyruvate</name>
        <dbReference type="ChEBI" id="CHEBI:58702"/>
    </ligand>
</feature>
<feature type="binding site" evidence="8">
    <location>
        <position position="33"/>
    </location>
    <ligand>
        <name>3-phosphoshikimate</name>
        <dbReference type="ChEBI" id="CHEBI:145989"/>
    </ligand>
</feature>
<feature type="binding site" evidence="8">
    <location>
        <position position="350"/>
    </location>
    <ligand>
        <name>phosphoenolpyruvate</name>
        <dbReference type="ChEBI" id="CHEBI:58702"/>
    </ligand>
</feature>
<reference evidence="11" key="1">
    <citation type="submission" date="2020-07" db="EMBL/GenBank/DDBJ databases">
        <title>A new Micromonospora strain with potent antibiotic activity isolated from the microbiome of a mid-Atlantic deep-sea sponge.</title>
        <authorList>
            <person name="Back C.R."/>
            <person name="Stennett H.L."/>
            <person name="Williams S.E."/>
            <person name="Wang L."/>
            <person name="Ojeda Gomez J."/>
            <person name="Abdulle O.M."/>
            <person name="Duffy T."/>
            <person name="Hendry K.R."/>
            <person name="Powell D."/>
            <person name="Stach J.E."/>
            <person name="Essex-Lopresti A.E."/>
            <person name="Willis C.L."/>
            <person name="Curnow P."/>
            <person name="Race P.R."/>
        </authorList>
    </citation>
    <scope>NUCLEOTIDE SEQUENCE [LARGE SCALE GENOMIC DNA]</scope>
    <source>
        <strain evidence="11">28ISP2-46</strain>
    </source>
</reference>
<feature type="binding site" evidence="8">
    <location>
        <position position="32"/>
    </location>
    <ligand>
        <name>phosphoenolpyruvate</name>
        <dbReference type="ChEBI" id="CHEBI:58702"/>
    </ligand>
</feature>
<protein>
    <recommendedName>
        <fullName evidence="8">3-phosphoshikimate 1-carboxyvinyltransferase</fullName>
        <ecNumber evidence="8">2.5.1.19</ecNumber>
    </recommendedName>
    <alternativeName>
        <fullName evidence="8">5-enolpyruvylshikimate-3-phosphate synthase</fullName>
        <shortName evidence="8">EPSP synthase</shortName>
        <shortName evidence="8">EPSPS</shortName>
    </alternativeName>
</protein>
<evidence type="ECO:0000256" key="1">
    <source>
        <dbReference type="ARBA" id="ARBA00004811"/>
    </source>
</evidence>
<dbReference type="PROSITE" id="PS00104">
    <property type="entry name" value="EPSP_SYNTHASE_1"/>
    <property type="match status" value="1"/>
</dbReference>
<evidence type="ECO:0000313" key="10">
    <source>
        <dbReference type="EMBL" id="QLQ37656.1"/>
    </source>
</evidence>
<feature type="binding site" evidence="8">
    <location>
        <position position="416"/>
    </location>
    <ligand>
        <name>phosphoenolpyruvate</name>
        <dbReference type="ChEBI" id="CHEBI:58702"/>
    </ligand>
</feature>
<dbReference type="Gene3D" id="3.65.10.10">
    <property type="entry name" value="Enolpyruvate transferase domain"/>
    <property type="match status" value="2"/>
</dbReference>
<dbReference type="GO" id="GO:0005737">
    <property type="term" value="C:cytoplasm"/>
    <property type="evidence" value="ECO:0007669"/>
    <property type="project" value="UniProtKB-SubCell"/>
</dbReference>
<evidence type="ECO:0000256" key="7">
    <source>
        <dbReference type="ARBA" id="ARBA00044633"/>
    </source>
</evidence>
<keyword evidence="6 8" id="KW-0057">Aromatic amino acid biosynthesis</keyword>
<evidence type="ECO:0000256" key="6">
    <source>
        <dbReference type="ARBA" id="ARBA00023141"/>
    </source>
</evidence>
<feature type="binding site" evidence="8">
    <location>
        <position position="319"/>
    </location>
    <ligand>
        <name>3-phosphoshikimate</name>
        <dbReference type="ChEBI" id="CHEBI:145989"/>
    </ligand>
</feature>
<dbReference type="EC" id="2.5.1.19" evidence="8"/>
<feature type="binding site" evidence="8">
    <location>
        <position position="37"/>
    </location>
    <ligand>
        <name>3-phosphoshikimate</name>
        <dbReference type="ChEBI" id="CHEBI:145989"/>
    </ligand>
</feature>
<evidence type="ECO:0000256" key="3">
    <source>
        <dbReference type="ARBA" id="ARBA00022490"/>
    </source>
</evidence>
<keyword evidence="3 8" id="KW-0963">Cytoplasm</keyword>
<dbReference type="UniPathway" id="UPA00053">
    <property type="reaction ID" value="UER00089"/>
</dbReference>
<dbReference type="InterPro" id="IPR036968">
    <property type="entry name" value="Enolpyruvate_Tfrase_sf"/>
</dbReference>
<feature type="binding site" evidence="8">
    <location>
        <position position="32"/>
    </location>
    <ligand>
        <name>3-phosphoshikimate</name>
        <dbReference type="ChEBI" id="CHEBI:145989"/>
    </ligand>
</feature>
<feature type="binding site" evidence="8">
    <location>
        <position position="129"/>
    </location>
    <ligand>
        <name>phosphoenolpyruvate</name>
        <dbReference type="ChEBI" id="CHEBI:58702"/>
    </ligand>
</feature>
<comment type="function">
    <text evidence="8">Catalyzes the transfer of the enolpyruvyl moiety of phosphoenolpyruvate (PEP) to the 5-hydroxyl of shikimate-3-phosphate (S3P) to produce enolpyruvyl shikimate-3-phosphate and inorganic phosphate.</text>
</comment>
<dbReference type="PANTHER" id="PTHR21090:SF5">
    <property type="entry name" value="PENTAFUNCTIONAL AROM POLYPEPTIDE"/>
    <property type="match status" value="1"/>
</dbReference>
<feature type="binding site" evidence="8">
    <location>
        <position position="101"/>
    </location>
    <ligand>
        <name>phosphoenolpyruvate</name>
        <dbReference type="ChEBI" id="CHEBI:58702"/>
    </ligand>
</feature>
<evidence type="ECO:0000256" key="2">
    <source>
        <dbReference type="ARBA" id="ARBA00009948"/>
    </source>
</evidence>
<dbReference type="NCBIfam" id="TIGR01356">
    <property type="entry name" value="aroA"/>
    <property type="match status" value="1"/>
</dbReference>
<dbReference type="GO" id="GO:0003866">
    <property type="term" value="F:3-phosphoshikimate 1-carboxyvinyltransferase activity"/>
    <property type="evidence" value="ECO:0007669"/>
    <property type="project" value="UniProtKB-UniRule"/>
</dbReference>
<dbReference type="InterPro" id="IPR006264">
    <property type="entry name" value="EPSP_synthase"/>
</dbReference>
<dbReference type="FunFam" id="3.65.10.10:FF:000010">
    <property type="entry name" value="3-phosphoshikimate 1-carboxyvinyltransferase"/>
    <property type="match status" value="1"/>
</dbReference>
<comment type="subcellular location">
    <subcellularLocation>
        <location evidence="8">Cytoplasm</location>
    </subcellularLocation>
</comment>
<dbReference type="PIRSF" id="PIRSF000505">
    <property type="entry name" value="EPSPS"/>
    <property type="match status" value="1"/>
</dbReference>
<dbReference type="CDD" id="cd01556">
    <property type="entry name" value="EPSP_synthase"/>
    <property type="match status" value="1"/>
</dbReference>
<feature type="binding site" evidence="8">
    <location>
        <position position="177"/>
    </location>
    <ligand>
        <name>phosphoenolpyruvate</name>
        <dbReference type="ChEBI" id="CHEBI:58702"/>
    </ligand>
</feature>
<dbReference type="InterPro" id="IPR013792">
    <property type="entry name" value="RNA3'P_cycl/enolpyr_Trfase_a/b"/>
</dbReference>
<dbReference type="InterPro" id="IPR023193">
    <property type="entry name" value="EPSP_synthase_CS"/>
</dbReference>
<comment type="catalytic activity">
    <reaction evidence="7">
        <text>3-phosphoshikimate + phosphoenolpyruvate = 5-O-(1-carboxyvinyl)-3-phosphoshikimate + phosphate</text>
        <dbReference type="Rhea" id="RHEA:21256"/>
        <dbReference type="ChEBI" id="CHEBI:43474"/>
        <dbReference type="ChEBI" id="CHEBI:57701"/>
        <dbReference type="ChEBI" id="CHEBI:58702"/>
        <dbReference type="ChEBI" id="CHEBI:145989"/>
        <dbReference type="EC" id="2.5.1.19"/>
    </reaction>
    <physiologicalReaction direction="left-to-right" evidence="7">
        <dbReference type="Rhea" id="RHEA:21257"/>
    </physiologicalReaction>
</comment>
<organism evidence="10 11">
    <name type="scientific">Micromonospora robiginosa</name>
    <dbReference type="NCBI Taxonomy" id="2749844"/>
    <lineage>
        <taxon>Bacteria</taxon>
        <taxon>Bacillati</taxon>
        <taxon>Actinomycetota</taxon>
        <taxon>Actinomycetes</taxon>
        <taxon>Micromonosporales</taxon>
        <taxon>Micromonosporaceae</taxon>
        <taxon>Micromonospora</taxon>
    </lineage>
</organism>
<dbReference type="HAMAP" id="MF_00210">
    <property type="entry name" value="EPSP_synth"/>
    <property type="match status" value="1"/>
</dbReference>
<proteinExistence type="inferred from homology"/>
<evidence type="ECO:0000259" key="9">
    <source>
        <dbReference type="Pfam" id="PF00275"/>
    </source>
</evidence>
<keyword evidence="11" id="KW-1185">Reference proteome</keyword>
<dbReference type="KEGG" id="mfeu:H1D33_01775"/>
<keyword evidence="5 8" id="KW-0808">Transferase</keyword>
<feature type="binding site" evidence="8">
    <location>
        <position position="175"/>
    </location>
    <ligand>
        <name>3-phosphoshikimate</name>
        <dbReference type="ChEBI" id="CHEBI:145989"/>
    </ligand>
</feature>
<reference evidence="10 11" key="2">
    <citation type="journal article" date="2021" name="Mar. Drugs">
        <title>A New Micromonospora Strain with Antibiotic Activity Isolated from the Microbiome of a Mid-Atlantic Deep-Sea Sponge.</title>
        <authorList>
            <person name="Back C.R."/>
            <person name="Stennett H.L."/>
            <person name="Williams S.E."/>
            <person name="Wang L."/>
            <person name="Ojeda Gomez J."/>
            <person name="Abdulle O.M."/>
            <person name="Duffy T."/>
            <person name="Neal C."/>
            <person name="Mantell J."/>
            <person name="Jepson M.A."/>
            <person name="Hendry K.R."/>
            <person name="Powell D."/>
            <person name="Stach J.E.M."/>
            <person name="Essex-Lopresti A.E."/>
            <person name="Willis C.L."/>
            <person name="Curnow P."/>
            <person name="Race P.R."/>
        </authorList>
    </citation>
    <scope>NUCLEOTIDE SEQUENCE [LARGE SCALE GENOMIC DNA]</scope>
    <source>
        <strain evidence="10 11">28ISP2-46</strain>
    </source>
</reference>
<name>A0A7L6B6Q7_9ACTN</name>
<evidence type="ECO:0000256" key="5">
    <source>
        <dbReference type="ARBA" id="ARBA00022679"/>
    </source>
</evidence>
<feature type="domain" description="Enolpyruvate transferase" evidence="9">
    <location>
        <begin position="18"/>
        <end position="422"/>
    </location>
</feature>